<name>A0A2T2YD55_9BACT</name>
<reference evidence="1 2" key="1">
    <citation type="submission" date="2018-03" db="EMBL/GenBank/DDBJ databases">
        <title>Adhaeribacter sp. HMF7605 Genome sequencing and assembly.</title>
        <authorList>
            <person name="Kang H."/>
            <person name="Kang J."/>
            <person name="Cha I."/>
            <person name="Kim H."/>
            <person name="Joh K."/>
        </authorList>
    </citation>
    <scope>NUCLEOTIDE SEQUENCE [LARGE SCALE GENOMIC DNA]</scope>
    <source>
        <strain evidence="1 2">HMF7605</strain>
    </source>
</reference>
<keyword evidence="2" id="KW-1185">Reference proteome</keyword>
<protein>
    <submittedName>
        <fullName evidence="1">Uncharacterized protein</fullName>
    </submittedName>
</protein>
<gene>
    <name evidence="1" type="ORF">AHMF7605_07895</name>
</gene>
<organism evidence="1 2">
    <name type="scientific">Adhaeribacter arboris</name>
    <dbReference type="NCBI Taxonomy" id="2072846"/>
    <lineage>
        <taxon>Bacteria</taxon>
        <taxon>Pseudomonadati</taxon>
        <taxon>Bacteroidota</taxon>
        <taxon>Cytophagia</taxon>
        <taxon>Cytophagales</taxon>
        <taxon>Hymenobacteraceae</taxon>
        <taxon>Adhaeribacter</taxon>
    </lineage>
</organism>
<dbReference type="EMBL" id="PYFT01000001">
    <property type="protein sequence ID" value="PSR53452.1"/>
    <property type="molecule type" value="Genomic_DNA"/>
</dbReference>
<dbReference type="RefSeq" id="WP_106928093.1">
    <property type="nucleotide sequence ID" value="NZ_PYFT01000001.1"/>
</dbReference>
<dbReference type="Proteomes" id="UP000240357">
    <property type="component" value="Unassembled WGS sequence"/>
</dbReference>
<evidence type="ECO:0000313" key="1">
    <source>
        <dbReference type="EMBL" id="PSR53452.1"/>
    </source>
</evidence>
<proteinExistence type="predicted"/>
<evidence type="ECO:0000313" key="2">
    <source>
        <dbReference type="Proteomes" id="UP000240357"/>
    </source>
</evidence>
<sequence length="73" mass="8505">MVEVFKTNVKDQRHANRLLCLIHQTFREYKANFDLEDCDNILRVASATEFIQVACLIKLLQESGFYAEVLPDE</sequence>
<dbReference type="OrthoDB" id="1036397at2"/>
<comment type="caution">
    <text evidence="1">The sequence shown here is derived from an EMBL/GenBank/DDBJ whole genome shotgun (WGS) entry which is preliminary data.</text>
</comment>
<accession>A0A2T2YD55</accession>
<dbReference type="AlphaFoldDB" id="A0A2T2YD55"/>